<evidence type="ECO:0000256" key="12">
    <source>
        <dbReference type="ARBA" id="ARBA00023180"/>
    </source>
</evidence>
<reference evidence="17 18" key="1">
    <citation type="submission" date="2024-11" db="EMBL/GenBank/DDBJ databases">
        <title>Chromosome-level genome assembly of the freshwater bivalve Anodonta woodiana.</title>
        <authorList>
            <person name="Chen X."/>
        </authorList>
    </citation>
    <scope>NUCLEOTIDE SEQUENCE [LARGE SCALE GENOMIC DNA]</scope>
    <source>
        <strain evidence="17">MN2024</strain>
        <tissue evidence="17">Gills</tissue>
    </source>
</reference>
<evidence type="ECO:0000256" key="13">
    <source>
        <dbReference type="ARBA" id="ARBA00023224"/>
    </source>
</evidence>
<keyword evidence="10" id="KW-1015">Disulfide bond</keyword>
<keyword evidence="9 15" id="KW-0472">Membrane</keyword>
<dbReference type="SUPFAM" id="SSF81321">
    <property type="entry name" value="Family A G protein-coupled receptor-like"/>
    <property type="match status" value="1"/>
</dbReference>
<dbReference type="Proteomes" id="UP001634394">
    <property type="component" value="Unassembled WGS sequence"/>
</dbReference>
<evidence type="ECO:0000256" key="6">
    <source>
        <dbReference type="ARBA" id="ARBA00022989"/>
    </source>
</evidence>
<evidence type="ECO:0000256" key="1">
    <source>
        <dbReference type="ARBA" id="ARBA00004309"/>
    </source>
</evidence>
<keyword evidence="5 15" id="KW-0812">Transmembrane</keyword>
<proteinExistence type="predicted"/>
<evidence type="ECO:0000256" key="3">
    <source>
        <dbReference type="ARBA" id="ARBA00022473"/>
    </source>
</evidence>
<dbReference type="AlphaFoldDB" id="A0ABD3V9K0"/>
<evidence type="ECO:0000256" key="14">
    <source>
        <dbReference type="ARBA" id="ARBA00023273"/>
    </source>
</evidence>
<keyword evidence="3" id="KW-0217">Developmental protein</keyword>
<evidence type="ECO:0000256" key="9">
    <source>
        <dbReference type="ARBA" id="ARBA00023136"/>
    </source>
</evidence>
<feature type="transmembrane region" description="Helical" evidence="15">
    <location>
        <begin position="321"/>
        <end position="344"/>
    </location>
</feature>
<name>A0ABD3V9K0_SINWO</name>
<dbReference type="PROSITE" id="PS50262">
    <property type="entry name" value="G_PROTEIN_RECEP_F1_2"/>
    <property type="match status" value="1"/>
</dbReference>
<evidence type="ECO:0000256" key="8">
    <source>
        <dbReference type="ARBA" id="ARBA00023069"/>
    </source>
</evidence>
<keyword evidence="14" id="KW-0966">Cell projection</keyword>
<sequence length="490" mass="54795">MFARKDVVFHNCSICMIGFTTFSLIPDVRTEERHIQNTSGLYSAMYILDNISEVYNASIIFLGSPNNTDTRSGLEKEADNMWTSGAASTTYGVCLVTFVVIGACLSVFMIVAIIPNRRLRKVRNMLLIHMGVTGLLLSFLINLLVAVVGFTGKWFGGNVLCQIFGFILSMITIVTTWTIAALSWDKYHTISSPLHHSFMATAIKIIVCFVVFWVGACVFSLPPLLGGTKHSFHTEKGICFVSNHSIWGKIYIFIFVSIAFYIPLGLMLYCYTHIFKIARTQSSRIAATMIRMANVIQAPIAPPNNQVNGTNSSLSIQGTKALCTIFQLIGSFVLTYIPFSVILVLEAIAPSLQPNIAIYATVTTLFLSAPVVNGSVYGIRNKILRKSFYRYIRRQFHYLCYKDKRRGSVKSFRSSSIRLQKKNGDIIQGLRRTQSFPVRGMKRNPRLLGKLENGDVKIPLQIKLKQTLKRPHSFNTLSGNCSLSPREDVC</sequence>
<evidence type="ECO:0000256" key="2">
    <source>
        <dbReference type="ARBA" id="ARBA00004651"/>
    </source>
</evidence>
<feature type="transmembrane region" description="Helical" evidence="15">
    <location>
        <begin position="126"/>
        <end position="151"/>
    </location>
</feature>
<dbReference type="InterPro" id="IPR017452">
    <property type="entry name" value="GPCR_Rhodpsn_7TM"/>
</dbReference>
<evidence type="ECO:0000259" key="16">
    <source>
        <dbReference type="PROSITE" id="PS50262"/>
    </source>
</evidence>
<evidence type="ECO:0000256" key="7">
    <source>
        <dbReference type="ARBA" id="ARBA00023040"/>
    </source>
</evidence>
<evidence type="ECO:0000256" key="15">
    <source>
        <dbReference type="SAM" id="Phobius"/>
    </source>
</evidence>
<evidence type="ECO:0000313" key="17">
    <source>
        <dbReference type="EMBL" id="KAL3858261.1"/>
    </source>
</evidence>
<evidence type="ECO:0000256" key="5">
    <source>
        <dbReference type="ARBA" id="ARBA00022692"/>
    </source>
</evidence>
<dbReference type="InterPro" id="IPR000276">
    <property type="entry name" value="GPCR_Rhodpsn"/>
</dbReference>
<accession>A0ABD3V9K0</accession>
<comment type="caution">
    <text evidence="17">The sequence shown here is derived from an EMBL/GenBank/DDBJ whole genome shotgun (WGS) entry which is preliminary data.</text>
</comment>
<feature type="transmembrane region" description="Helical" evidence="15">
    <location>
        <begin position="250"/>
        <end position="271"/>
    </location>
</feature>
<keyword evidence="18" id="KW-1185">Reference proteome</keyword>
<keyword evidence="7" id="KW-0297">G-protein coupled receptor</keyword>
<evidence type="ECO:0000313" key="18">
    <source>
        <dbReference type="Proteomes" id="UP001634394"/>
    </source>
</evidence>
<keyword evidence="4" id="KW-1003">Cell membrane</keyword>
<evidence type="ECO:0000256" key="11">
    <source>
        <dbReference type="ARBA" id="ARBA00023170"/>
    </source>
</evidence>
<organism evidence="17 18">
    <name type="scientific">Sinanodonta woodiana</name>
    <name type="common">Chinese pond mussel</name>
    <name type="synonym">Anodonta woodiana</name>
    <dbReference type="NCBI Taxonomy" id="1069815"/>
    <lineage>
        <taxon>Eukaryota</taxon>
        <taxon>Metazoa</taxon>
        <taxon>Spiralia</taxon>
        <taxon>Lophotrochozoa</taxon>
        <taxon>Mollusca</taxon>
        <taxon>Bivalvia</taxon>
        <taxon>Autobranchia</taxon>
        <taxon>Heteroconchia</taxon>
        <taxon>Palaeoheterodonta</taxon>
        <taxon>Unionida</taxon>
        <taxon>Unionoidea</taxon>
        <taxon>Unionidae</taxon>
        <taxon>Unioninae</taxon>
        <taxon>Sinanodonta</taxon>
    </lineage>
</organism>
<dbReference type="EMBL" id="JBJQND010000013">
    <property type="protein sequence ID" value="KAL3858261.1"/>
    <property type="molecule type" value="Genomic_DNA"/>
</dbReference>
<feature type="transmembrane region" description="Helical" evidence="15">
    <location>
        <begin position="356"/>
        <end position="379"/>
    </location>
</feature>
<gene>
    <name evidence="17" type="ORF">ACJMK2_012857</name>
</gene>
<feature type="transmembrane region" description="Helical" evidence="15">
    <location>
        <begin position="205"/>
        <end position="225"/>
    </location>
</feature>
<keyword evidence="13" id="KW-0807">Transducer</keyword>
<evidence type="ECO:0000256" key="4">
    <source>
        <dbReference type="ARBA" id="ARBA00022475"/>
    </source>
</evidence>
<keyword evidence="8" id="KW-0969">Cilium</keyword>
<feature type="transmembrane region" description="Helical" evidence="15">
    <location>
        <begin position="90"/>
        <end position="114"/>
    </location>
</feature>
<keyword evidence="12" id="KW-0325">Glycoprotein</keyword>
<dbReference type="GO" id="GO:0060170">
    <property type="term" value="C:ciliary membrane"/>
    <property type="evidence" value="ECO:0007669"/>
    <property type="project" value="UniProtKB-SubCell"/>
</dbReference>
<dbReference type="CDD" id="cd00637">
    <property type="entry name" value="7tm_classA_rhodopsin-like"/>
    <property type="match status" value="1"/>
</dbReference>
<feature type="transmembrane region" description="Helical" evidence="15">
    <location>
        <begin position="163"/>
        <end position="184"/>
    </location>
</feature>
<dbReference type="GO" id="GO:0004930">
    <property type="term" value="F:G protein-coupled receptor activity"/>
    <property type="evidence" value="ECO:0007669"/>
    <property type="project" value="UniProtKB-KW"/>
</dbReference>
<keyword evidence="11" id="KW-0675">Receptor</keyword>
<dbReference type="Gene3D" id="1.20.1070.10">
    <property type="entry name" value="Rhodopsin 7-helix transmembrane proteins"/>
    <property type="match status" value="1"/>
</dbReference>
<dbReference type="PRINTS" id="PR00237">
    <property type="entry name" value="GPCRRHODOPSN"/>
</dbReference>
<dbReference type="PANTHER" id="PTHR22752">
    <property type="entry name" value="G PROTEIN-COUPLED RECEPTOR"/>
    <property type="match status" value="1"/>
</dbReference>
<dbReference type="Pfam" id="PF00001">
    <property type="entry name" value="7tm_1"/>
    <property type="match status" value="1"/>
</dbReference>
<keyword evidence="6 15" id="KW-1133">Transmembrane helix</keyword>
<feature type="domain" description="G-protein coupled receptors family 1 profile" evidence="16">
    <location>
        <begin position="105"/>
        <end position="377"/>
    </location>
</feature>
<evidence type="ECO:0000256" key="10">
    <source>
        <dbReference type="ARBA" id="ARBA00023157"/>
    </source>
</evidence>
<feature type="transmembrane region" description="Helical" evidence="15">
    <location>
        <begin position="7"/>
        <end position="25"/>
    </location>
</feature>
<comment type="subcellular location">
    <subcellularLocation>
        <location evidence="2">Cell membrane</location>
        <topology evidence="2">Multi-pass membrane protein</topology>
    </subcellularLocation>
    <subcellularLocation>
        <location evidence="1">Cell projection</location>
        <location evidence="1">Cilium membrane</location>
    </subcellularLocation>
</comment>
<dbReference type="PANTHER" id="PTHR22752:SF10">
    <property type="entry name" value="G-PROTEIN COUPLED RECEPTOR 161"/>
    <property type="match status" value="1"/>
</dbReference>
<protein>
    <recommendedName>
        <fullName evidence="16">G-protein coupled receptors family 1 profile domain-containing protein</fullName>
    </recommendedName>
</protein>